<dbReference type="GO" id="GO:0009089">
    <property type="term" value="P:lysine biosynthetic process via diaminopimelate"/>
    <property type="evidence" value="ECO:0007669"/>
    <property type="project" value="UniProtKB-UniRule"/>
</dbReference>
<feature type="region of interest" description="Disordered" evidence="9">
    <location>
        <begin position="36"/>
        <end position="64"/>
    </location>
</feature>
<dbReference type="AlphaFoldDB" id="A0A518KCX7"/>
<dbReference type="PANTHER" id="PTHR43727:SF2">
    <property type="entry name" value="GROUP IV DECARBOXYLASE"/>
    <property type="match status" value="1"/>
</dbReference>
<dbReference type="InterPro" id="IPR009006">
    <property type="entry name" value="Ala_racemase/Decarboxylase_C"/>
</dbReference>
<evidence type="ECO:0000256" key="2">
    <source>
        <dbReference type="ARBA" id="ARBA00022793"/>
    </source>
</evidence>
<protein>
    <recommendedName>
        <fullName evidence="5 6">Diaminopimelate decarboxylase</fullName>
        <shortName evidence="5">DAP decarboxylase</shortName>
        <shortName evidence="5">DAPDC</shortName>
        <ecNumber evidence="5 6">4.1.1.20</ecNumber>
    </recommendedName>
</protein>
<feature type="domain" description="Orn/DAP/Arg decarboxylase 2 C-terminal" evidence="10">
    <location>
        <begin position="91"/>
        <end position="464"/>
    </location>
</feature>
<evidence type="ECO:0000256" key="7">
    <source>
        <dbReference type="PIRSR" id="PIRSR600183-50"/>
    </source>
</evidence>
<feature type="binding site" evidence="5">
    <location>
        <position position="304"/>
    </location>
    <ligand>
        <name>pyridoxal 5'-phosphate</name>
        <dbReference type="ChEBI" id="CHEBI:597326"/>
    </ligand>
</feature>
<dbReference type="HAMAP" id="MF_02120">
    <property type="entry name" value="LysA"/>
    <property type="match status" value="1"/>
</dbReference>
<dbReference type="InterPro" id="IPR022657">
    <property type="entry name" value="De-COase2_CS"/>
</dbReference>
<evidence type="ECO:0000259" key="10">
    <source>
        <dbReference type="Pfam" id="PF00278"/>
    </source>
</evidence>
<dbReference type="Pfam" id="PF00278">
    <property type="entry name" value="Orn_DAP_Arg_deC"/>
    <property type="match status" value="1"/>
</dbReference>
<dbReference type="NCBIfam" id="TIGR01048">
    <property type="entry name" value="lysA"/>
    <property type="match status" value="1"/>
</dbReference>
<organism evidence="12 13">
    <name type="scientific">Botrimarina mediterranea</name>
    <dbReference type="NCBI Taxonomy" id="2528022"/>
    <lineage>
        <taxon>Bacteria</taxon>
        <taxon>Pseudomonadati</taxon>
        <taxon>Planctomycetota</taxon>
        <taxon>Planctomycetia</taxon>
        <taxon>Pirellulales</taxon>
        <taxon>Lacipirellulaceae</taxon>
        <taxon>Botrimarina</taxon>
    </lineage>
</organism>
<dbReference type="PROSITE" id="PS00879">
    <property type="entry name" value="ODR_DC_2_2"/>
    <property type="match status" value="1"/>
</dbReference>
<gene>
    <name evidence="5 12" type="primary">lysA</name>
    <name evidence="12" type="ORF">Spa11_38640</name>
</gene>
<dbReference type="PROSITE" id="PS00878">
    <property type="entry name" value="ODR_DC_2_1"/>
    <property type="match status" value="1"/>
</dbReference>
<dbReference type="KEGG" id="bmei:Spa11_38640"/>
<dbReference type="EC" id="4.1.1.20" evidence="5 6"/>
<dbReference type="InterPro" id="IPR002986">
    <property type="entry name" value="DAP_deCOOHase_LysA"/>
</dbReference>
<reference evidence="12 13" key="1">
    <citation type="submission" date="2019-02" db="EMBL/GenBank/DDBJ databases">
        <title>Deep-cultivation of Planctomycetes and their phenomic and genomic characterization uncovers novel biology.</title>
        <authorList>
            <person name="Wiegand S."/>
            <person name="Jogler M."/>
            <person name="Boedeker C."/>
            <person name="Pinto D."/>
            <person name="Vollmers J."/>
            <person name="Rivas-Marin E."/>
            <person name="Kohn T."/>
            <person name="Peeters S.H."/>
            <person name="Heuer A."/>
            <person name="Rast P."/>
            <person name="Oberbeckmann S."/>
            <person name="Bunk B."/>
            <person name="Jeske O."/>
            <person name="Meyerdierks A."/>
            <person name="Storesund J.E."/>
            <person name="Kallscheuer N."/>
            <person name="Luecker S."/>
            <person name="Lage O.M."/>
            <person name="Pohl T."/>
            <person name="Merkel B.J."/>
            <person name="Hornburger P."/>
            <person name="Mueller R.-W."/>
            <person name="Bruemmer F."/>
            <person name="Labrenz M."/>
            <person name="Spormann A.M."/>
            <person name="Op den Camp H."/>
            <person name="Overmann J."/>
            <person name="Amann R."/>
            <person name="Jetten M.S.M."/>
            <person name="Mascher T."/>
            <person name="Medema M.H."/>
            <person name="Devos D.P."/>
            <person name="Kaster A.-K."/>
            <person name="Ovreas L."/>
            <person name="Rohde M."/>
            <person name="Galperin M.Y."/>
            <person name="Jogler C."/>
        </authorList>
    </citation>
    <scope>NUCLEOTIDE SEQUENCE [LARGE SCALE GENOMIC DNA]</scope>
    <source>
        <strain evidence="12 13">Spa11</strain>
    </source>
</reference>
<keyword evidence="5 8" id="KW-0457">Lysine biosynthesis</keyword>
<feature type="binding site" evidence="5">
    <location>
        <position position="384"/>
    </location>
    <ligand>
        <name>substrate</name>
    </ligand>
</feature>
<evidence type="ECO:0000256" key="1">
    <source>
        <dbReference type="ARBA" id="ARBA00001933"/>
    </source>
</evidence>
<dbReference type="InterPro" id="IPR022644">
    <property type="entry name" value="De-COase2_N"/>
</dbReference>
<evidence type="ECO:0000256" key="6">
    <source>
        <dbReference type="NCBIfam" id="TIGR01048"/>
    </source>
</evidence>
<evidence type="ECO:0000256" key="5">
    <source>
        <dbReference type="HAMAP-Rule" id="MF_02120"/>
    </source>
</evidence>
<dbReference type="Gene3D" id="3.20.20.10">
    <property type="entry name" value="Alanine racemase"/>
    <property type="match status" value="1"/>
</dbReference>
<name>A0A518KCX7_9BACT</name>
<feature type="compositionally biased region" description="Basic and acidic residues" evidence="9">
    <location>
        <begin position="1"/>
        <end position="12"/>
    </location>
</feature>
<feature type="binding site" evidence="5">
    <location>
        <begin position="345"/>
        <end position="348"/>
    </location>
    <ligand>
        <name>pyridoxal 5'-phosphate</name>
        <dbReference type="ChEBI" id="CHEBI:597326"/>
    </ligand>
</feature>
<comment type="subunit">
    <text evidence="5">Homodimer.</text>
</comment>
<keyword evidence="13" id="KW-1185">Reference proteome</keyword>
<evidence type="ECO:0000256" key="4">
    <source>
        <dbReference type="ARBA" id="ARBA00023239"/>
    </source>
</evidence>
<feature type="region of interest" description="Disordered" evidence="9">
    <location>
        <begin position="222"/>
        <end position="241"/>
    </location>
</feature>
<dbReference type="InterPro" id="IPR022653">
    <property type="entry name" value="De-COase2_pyr-phos_BS"/>
</dbReference>
<feature type="active site" description="Proton donor" evidence="7">
    <location>
        <position position="430"/>
    </location>
</feature>
<dbReference type="SUPFAM" id="SSF51419">
    <property type="entry name" value="PLP-binding barrel"/>
    <property type="match status" value="1"/>
</dbReference>
<dbReference type="SUPFAM" id="SSF50621">
    <property type="entry name" value="Alanine racemase C-terminal domain-like"/>
    <property type="match status" value="1"/>
</dbReference>
<keyword evidence="5" id="KW-0028">Amino-acid biosynthesis</keyword>
<feature type="region of interest" description="Disordered" evidence="9">
    <location>
        <begin position="1"/>
        <end position="24"/>
    </location>
</feature>
<comment type="pathway">
    <text evidence="5 8">Amino-acid biosynthesis; L-lysine biosynthesis via DAP pathway; L-lysine from DL-2,6-diaminopimelate: step 1/1.</text>
</comment>
<feature type="binding site" evidence="5">
    <location>
        <position position="348"/>
    </location>
    <ligand>
        <name>substrate</name>
    </ligand>
</feature>
<feature type="binding site" evidence="5">
    <location>
        <position position="431"/>
    </location>
    <ligand>
        <name>substrate</name>
    </ligand>
</feature>
<proteinExistence type="inferred from homology"/>
<evidence type="ECO:0000313" key="13">
    <source>
        <dbReference type="Proteomes" id="UP000316426"/>
    </source>
</evidence>
<dbReference type="InterPro" id="IPR022643">
    <property type="entry name" value="De-COase2_C"/>
</dbReference>
<dbReference type="GO" id="GO:0030170">
    <property type="term" value="F:pyridoxal phosphate binding"/>
    <property type="evidence" value="ECO:0007669"/>
    <property type="project" value="UniProtKB-UniRule"/>
</dbReference>
<keyword evidence="4 5" id="KW-0456">Lyase</keyword>
<accession>A0A518KCX7</accession>
<keyword evidence="2 5" id="KW-0210">Decarboxylase</keyword>
<evidence type="ECO:0000313" key="12">
    <source>
        <dbReference type="EMBL" id="QDV75644.1"/>
    </source>
</evidence>
<comment type="cofactor">
    <cofactor evidence="1 5 7 8">
        <name>pyridoxal 5'-phosphate</name>
        <dbReference type="ChEBI" id="CHEBI:597326"/>
    </cofactor>
</comment>
<dbReference type="CDD" id="cd06828">
    <property type="entry name" value="PLPDE_III_DapDC"/>
    <property type="match status" value="1"/>
</dbReference>
<dbReference type="PRINTS" id="PR01181">
    <property type="entry name" value="DAPDCRBXLASE"/>
</dbReference>
<dbReference type="UniPathway" id="UPA00034">
    <property type="reaction ID" value="UER00027"/>
</dbReference>
<feature type="binding site" evidence="5">
    <location>
        <position position="388"/>
    </location>
    <ligand>
        <name>substrate</name>
    </ligand>
</feature>
<dbReference type="Gene3D" id="2.40.37.10">
    <property type="entry name" value="Lyase, Ornithine Decarboxylase, Chain A, domain 1"/>
    <property type="match status" value="1"/>
</dbReference>
<dbReference type="InterPro" id="IPR000183">
    <property type="entry name" value="Orn/DAP/Arg_de-COase"/>
</dbReference>
<feature type="domain" description="Orn/DAP/Arg decarboxylase 2 N-terminal" evidence="11">
    <location>
        <begin position="110"/>
        <end position="352"/>
    </location>
</feature>
<feature type="binding site" evidence="5">
    <location>
        <position position="466"/>
    </location>
    <ligand>
        <name>pyridoxal 5'-phosphate</name>
        <dbReference type="ChEBI" id="CHEBI:597326"/>
    </ligand>
</feature>
<evidence type="ECO:0000259" key="11">
    <source>
        <dbReference type="Pfam" id="PF02784"/>
    </source>
</evidence>
<comment type="catalytic activity">
    <reaction evidence="5 8">
        <text>meso-2,6-diaminopimelate + H(+) = L-lysine + CO2</text>
        <dbReference type="Rhea" id="RHEA:15101"/>
        <dbReference type="ChEBI" id="CHEBI:15378"/>
        <dbReference type="ChEBI" id="CHEBI:16526"/>
        <dbReference type="ChEBI" id="CHEBI:32551"/>
        <dbReference type="ChEBI" id="CHEBI:57791"/>
        <dbReference type="EC" id="4.1.1.20"/>
    </reaction>
</comment>
<dbReference type="Pfam" id="PF02784">
    <property type="entry name" value="Orn_Arg_deC_N"/>
    <property type="match status" value="1"/>
</dbReference>
<comment type="function">
    <text evidence="5">Specifically catalyzes the decarboxylation of meso-diaminopimelate (meso-DAP) to L-lysine.</text>
</comment>
<feature type="binding site" evidence="5">
    <location>
        <position position="466"/>
    </location>
    <ligand>
        <name>substrate</name>
    </ligand>
</feature>
<evidence type="ECO:0000256" key="9">
    <source>
        <dbReference type="SAM" id="MobiDB-lite"/>
    </source>
</evidence>
<feature type="compositionally biased region" description="Low complexity" evidence="9">
    <location>
        <begin position="49"/>
        <end position="64"/>
    </location>
</feature>
<dbReference type="EMBL" id="CP036349">
    <property type="protein sequence ID" value="QDV75644.1"/>
    <property type="molecule type" value="Genomic_DNA"/>
</dbReference>
<feature type="modified residue" description="N6-(pyridoxal phosphate)lysine" evidence="5 7">
    <location>
        <position position="116"/>
    </location>
</feature>
<dbReference type="GO" id="GO:0008836">
    <property type="term" value="F:diaminopimelate decarboxylase activity"/>
    <property type="evidence" value="ECO:0007669"/>
    <property type="project" value="UniProtKB-UniRule"/>
</dbReference>
<comment type="similarity">
    <text evidence="5">Belongs to the Orn/Lys/Arg decarboxylase class-II family. LysA subfamily.</text>
</comment>
<keyword evidence="3 5" id="KW-0663">Pyridoxal phosphate</keyword>
<evidence type="ECO:0000256" key="3">
    <source>
        <dbReference type="ARBA" id="ARBA00022898"/>
    </source>
</evidence>
<dbReference type="PRINTS" id="PR01179">
    <property type="entry name" value="ODADCRBXLASE"/>
</dbReference>
<dbReference type="PANTHER" id="PTHR43727">
    <property type="entry name" value="DIAMINOPIMELATE DECARBOXYLASE"/>
    <property type="match status" value="1"/>
</dbReference>
<dbReference type="Proteomes" id="UP000316426">
    <property type="component" value="Chromosome"/>
</dbReference>
<sequence length="507" mass="53770">MRRAGDVSRRWEAGTSAEYKRMTPTTNVAGSLQTRTSCVTRGSHSPPRASTVDASTTASTNTTPPSVSPILTHFAGVPIPQLAAEFGTPLYVYDAAMIRQRARDLAPFDVTRFAQKACSNLSILRLMRDEGVLVDAVSAGEIARALAAGYAPSEKDHDDAAIAAGHHPAIVYTADVFDRAAIDTVIEHDLPVNCGSPDMIDQYGERCQALGRRHGVTLRINPGFGHGHSQKTNTGGEGSKHGVWHTEVADCVARAERWGLRVTGVHMHIGSGTDMSHLHKVGEALERIALEVGSSVLTISAGGGLSTPYRGDEPPIDVAGYYNTWNAVRERLASAFGHAVNLEIEPGRYLVAESGALLTEVRAVKKQGTLNYVLVDAGFNNLARPAMYGAYHPVSMCPAGSGQDKEGGSSATTADCPPPTADFVIAGPLCESGDVFTQKDGGIVEARPLPQPTIGDYLVIGGAGAYGYTMASNYNSKPLCAEVLIENGQPRLIRRAQTVDDLLAAEL</sequence>
<dbReference type="InterPro" id="IPR029066">
    <property type="entry name" value="PLP-binding_barrel"/>
</dbReference>
<evidence type="ECO:0000256" key="8">
    <source>
        <dbReference type="RuleBase" id="RU003738"/>
    </source>
</evidence>